<proteinExistence type="predicted"/>
<evidence type="ECO:0000259" key="2">
    <source>
        <dbReference type="PROSITE" id="PS51272"/>
    </source>
</evidence>
<evidence type="ECO:0000256" key="1">
    <source>
        <dbReference type="SAM" id="MobiDB-lite"/>
    </source>
</evidence>
<protein>
    <recommendedName>
        <fullName evidence="2">SLH domain-containing protein</fullName>
    </recommendedName>
</protein>
<dbReference type="PANTHER" id="PTHR43308">
    <property type="entry name" value="OUTER MEMBRANE PROTEIN ALPHA-RELATED"/>
    <property type="match status" value="1"/>
</dbReference>
<reference evidence="3 4" key="1">
    <citation type="submission" date="2019-03" db="EMBL/GenBank/DDBJ databases">
        <authorList>
            <person name="Kim M.K.M."/>
        </authorList>
    </citation>
    <scope>NUCLEOTIDE SEQUENCE [LARGE SCALE GENOMIC DNA]</scope>
    <source>
        <strain evidence="3 4">18JY21-1</strain>
    </source>
</reference>
<evidence type="ECO:0000313" key="3">
    <source>
        <dbReference type="EMBL" id="TCZ77853.1"/>
    </source>
</evidence>
<dbReference type="Pfam" id="PF00395">
    <property type="entry name" value="SLH"/>
    <property type="match status" value="3"/>
</dbReference>
<dbReference type="AlphaFoldDB" id="A0A4R4EF42"/>
<name>A0A4R4EF42_9BACL</name>
<dbReference type="InterPro" id="IPR051465">
    <property type="entry name" value="Cell_Envelope_Struct_Comp"/>
</dbReference>
<dbReference type="InterPro" id="IPR022038">
    <property type="entry name" value="Ig-like_bact"/>
</dbReference>
<dbReference type="Gene3D" id="2.60.40.3630">
    <property type="match status" value="6"/>
</dbReference>
<feature type="domain" description="SLH" evidence="2">
    <location>
        <begin position="871"/>
        <end position="930"/>
    </location>
</feature>
<dbReference type="RefSeq" id="WP_207910957.1">
    <property type="nucleotide sequence ID" value="NZ_SKFG01000008.1"/>
</dbReference>
<feature type="domain" description="SLH" evidence="2">
    <location>
        <begin position="807"/>
        <end position="870"/>
    </location>
</feature>
<accession>A0A4R4EF42</accession>
<sequence>LTDITGFDKTKLGKQTLTVTIDGKSTTFEVTVEKKLVSIKVTTPPTKIIYNVGESLDPTGLVVTGTYDDDTTAIMNVTLTDITGFDKTKLGKQTLTVTIDGKSTTFEVTVEKKLVSIKVTTPPTKIIYNVGESLDPTGLVVTGTYDDDTTAIMNVTLTDITGFDKTKLGKQTLTVTIDGKSTTFEVTVEKKLVSIKVTTPPTKIIYNVGESLDPTGLVVTGTYDDDTTAIMNVTLTDITGFDKTKLGKQTLTVTIDGKSTTFEVTVEKKLVSIKVTTPPTKIIYNVGESLDPTGLVVTGTYDDDTTAIMNVTLTDITGFDKTKLGKQTLTVTIDGKSTTFEVTVEKKLVSIKVTTPPTKIIYNVGESLDPTGLVVTGTYDDDTTAIMNVTLTDITGFDKTKLGKQTLTVTIDGKSTTFEVTVEKKLVSIKVTTPPTKIIYNVGESLDPTGLVVTGTYDDDTTAIMNVTLTDITGLDKTKLGKQTLTVTIDGKTTTFEVTVDKKTGSGDGSGTGSGGSTNGGSTSSGTAGPKEEIITIDVENGANSGDVVSKATIKRTTDANGRKKDEVTYTPAQADKTIEQLLAAGSKSAKIVIPDAKDEVSELNVKLPKASFAKLADKGIDLEIMTPNGRIIIPADSMRGLADDMYFRLVPIKQENERKAVEQRAKTEEVVREFAGSATITVLGRPMTIETNMQSRPVTLVLPLPEDVTEDQLADLGVFIEHSDGEKEVVQGEIVPYDKSGKLGIQITINKFSTFTIIDLEGLNKQHKPYIYGYLDGTFGPEKPITRAEMAAMLTRVFDKSDKQSKVTKYNDVDSSHWASDAIDKATRMGIMSGDPDGRFRPEETITRGEMASVAVRLLGTSSEQGNKVSFPDIAGHWAESAIMQVSSVGKLSGYQDGTFRPNQTLSRAEAVALINMLLGRGPLTGAPSKWNDVSEQHWAYSNIQEASLEHTYVKKDRKEEWVQTK</sequence>
<feature type="non-terminal residue" evidence="3">
    <location>
        <position position="1"/>
    </location>
</feature>
<keyword evidence="4" id="KW-1185">Reference proteome</keyword>
<evidence type="ECO:0000313" key="4">
    <source>
        <dbReference type="Proteomes" id="UP000295418"/>
    </source>
</evidence>
<dbReference type="InterPro" id="IPR001119">
    <property type="entry name" value="SLH_dom"/>
</dbReference>
<dbReference type="Proteomes" id="UP000295418">
    <property type="component" value="Unassembled WGS sequence"/>
</dbReference>
<feature type="region of interest" description="Disordered" evidence="1">
    <location>
        <begin position="500"/>
        <end position="529"/>
    </location>
</feature>
<feature type="domain" description="SLH" evidence="2">
    <location>
        <begin position="744"/>
        <end position="806"/>
    </location>
</feature>
<dbReference type="Pfam" id="PF07523">
    <property type="entry name" value="Big_3"/>
    <property type="match status" value="7"/>
</dbReference>
<feature type="compositionally biased region" description="Gly residues" evidence="1">
    <location>
        <begin position="506"/>
        <end position="519"/>
    </location>
</feature>
<dbReference type="EMBL" id="SKFG01000008">
    <property type="protein sequence ID" value="TCZ77853.1"/>
    <property type="molecule type" value="Genomic_DNA"/>
</dbReference>
<dbReference type="PROSITE" id="PS51272">
    <property type="entry name" value="SLH"/>
    <property type="match status" value="3"/>
</dbReference>
<comment type="caution">
    <text evidence="3">The sequence shown here is derived from an EMBL/GenBank/DDBJ whole genome shotgun (WGS) entry which is preliminary data.</text>
</comment>
<organism evidence="3 4">
    <name type="scientific">Paenibacillus albiflavus</name>
    <dbReference type="NCBI Taxonomy" id="2545760"/>
    <lineage>
        <taxon>Bacteria</taxon>
        <taxon>Bacillati</taxon>
        <taxon>Bacillota</taxon>
        <taxon>Bacilli</taxon>
        <taxon>Bacillales</taxon>
        <taxon>Paenibacillaceae</taxon>
        <taxon>Paenibacillus</taxon>
    </lineage>
</organism>
<gene>
    <name evidence="3" type="ORF">E0485_10295</name>
</gene>
<feature type="compositionally biased region" description="Low complexity" evidence="1">
    <location>
        <begin position="520"/>
        <end position="529"/>
    </location>
</feature>